<proteinExistence type="predicted"/>
<name>A0A090T0D9_9VIBR</name>
<dbReference type="OrthoDB" id="5904984at2"/>
<keyword evidence="1" id="KW-1133">Transmembrane helix</keyword>
<accession>A0A090T0D9</accession>
<reference evidence="2 3" key="2">
    <citation type="submission" date="2014-09" db="EMBL/GenBank/DDBJ databases">
        <authorList>
            <consortium name="NBRP consortium"/>
            <person name="Sawabe T."/>
            <person name="Meirelles P."/>
            <person name="Nakanishi M."/>
            <person name="Sayaka M."/>
            <person name="Hattori M."/>
            <person name="Ohkuma M."/>
        </authorList>
    </citation>
    <scope>NUCLEOTIDE SEQUENCE [LARGE SCALE GENOMIC DNA]</scope>
    <source>
        <strain evidence="2 3">JCM 19240</strain>
    </source>
</reference>
<feature type="transmembrane region" description="Helical" evidence="1">
    <location>
        <begin position="6"/>
        <end position="31"/>
    </location>
</feature>
<dbReference type="EMBL" id="BBMT01000002">
    <property type="protein sequence ID" value="GAL32658.1"/>
    <property type="molecule type" value="Genomic_DNA"/>
</dbReference>
<sequence>MNIEDFLTVAGIFTAVGLALGIVAPSIARLVSRLIIKLKKRPRHLRETKF</sequence>
<evidence type="ECO:0000313" key="2">
    <source>
        <dbReference type="EMBL" id="GAL32658.1"/>
    </source>
</evidence>
<gene>
    <name evidence="2" type="ORF">JCM19240_6090</name>
</gene>
<keyword evidence="3" id="KW-1185">Reference proteome</keyword>
<reference evidence="2 3" key="1">
    <citation type="submission" date="2014-09" db="EMBL/GenBank/DDBJ databases">
        <title>Vibrio maritimus JCM 19240. (C210) whole genome shotgun sequence.</title>
        <authorList>
            <person name="Sawabe T."/>
            <person name="Meirelles P."/>
            <person name="Nakanishi M."/>
            <person name="Sayaka M."/>
            <person name="Hattori M."/>
            <person name="Ohkuma M."/>
        </authorList>
    </citation>
    <scope>NUCLEOTIDE SEQUENCE [LARGE SCALE GENOMIC DNA]</scope>
    <source>
        <strain evidence="2 3">JCM 19240</strain>
    </source>
</reference>
<comment type="caution">
    <text evidence="2">The sequence shown here is derived from an EMBL/GenBank/DDBJ whole genome shotgun (WGS) entry which is preliminary data.</text>
</comment>
<keyword evidence="1" id="KW-0472">Membrane</keyword>
<evidence type="ECO:0000256" key="1">
    <source>
        <dbReference type="SAM" id="Phobius"/>
    </source>
</evidence>
<organism evidence="2 3">
    <name type="scientific">Vibrio maritimus</name>
    <dbReference type="NCBI Taxonomy" id="990268"/>
    <lineage>
        <taxon>Bacteria</taxon>
        <taxon>Pseudomonadati</taxon>
        <taxon>Pseudomonadota</taxon>
        <taxon>Gammaproteobacteria</taxon>
        <taxon>Vibrionales</taxon>
        <taxon>Vibrionaceae</taxon>
        <taxon>Vibrio</taxon>
    </lineage>
</organism>
<dbReference type="AlphaFoldDB" id="A0A090T0D9"/>
<protein>
    <submittedName>
        <fullName evidence="2">Uncharacterized protein</fullName>
    </submittedName>
</protein>
<dbReference type="Proteomes" id="UP000029224">
    <property type="component" value="Unassembled WGS sequence"/>
</dbReference>
<keyword evidence="1" id="KW-0812">Transmembrane</keyword>
<evidence type="ECO:0000313" key="3">
    <source>
        <dbReference type="Proteomes" id="UP000029224"/>
    </source>
</evidence>